<evidence type="ECO:0000256" key="2">
    <source>
        <dbReference type="SAM" id="MobiDB-lite"/>
    </source>
</evidence>
<evidence type="ECO:0000313" key="5">
    <source>
        <dbReference type="Proteomes" id="UP000001593"/>
    </source>
</evidence>
<keyword evidence="5" id="KW-1185">Reference proteome</keyword>
<comment type="similarity">
    <text evidence="1">Belongs to the BTG family.</text>
</comment>
<dbReference type="PANTHER" id="PTHR22978">
    <property type="entry name" value="B-CELL TRANSLOCATION GENE"/>
    <property type="match status" value="1"/>
</dbReference>
<dbReference type="PhylomeDB" id="A7S3C6"/>
<reference evidence="4 5" key="1">
    <citation type="journal article" date="2007" name="Science">
        <title>Sea anemone genome reveals ancestral eumetazoan gene repertoire and genomic organization.</title>
        <authorList>
            <person name="Putnam N.H."/>
            <person name="Srivastava M."/>
            <person name="Hellsten U."/>
            <person name="Dirks B."/>
            <person name="Chapman J."/>
            <person name="Salamov A."/>
            <person name="Terry A."/>
            <person name="Shapiro H."/>
            <person name="Lindquist E."/>
            <person name="Kapitonov V.V."/>
            <person name="Jurka J."/>
            <person name="Genikhovich G."/>
            <person name="Grigoriev I.V."/>
            <person name="Lucas S.M."/>
            <person name="Steele R.E."/>
            <person name="Finnerty J.R."/>
            <person name="Technau U."/>
            <person name="Martindale M.Q."/>
            <person name="Rokhsar D.S."/>
        </authorList>
    </citation>
    <scope>NUCLEOTIDE SEQUENCE [LARGE SCALE GENOMIC DNA]</scope>
    <source>
        <strain evidence="5">CH2 X CH6</strain>
    </source>
</reference>
<dbReference type="GO" id="GO:0005634">
    <property type="term" value="C:nucleus"/>
    <property type="evidence" value="ECO:0000318"/>
    <property type="project" value="GO_Central"/>
</dbReference>
<dbReference type="InterPro" id="IPR036054">
    <property type="entry name" value="BTG-like_sf"/>
</dbReference>
<protein>
    <recommendedName>
        <fullName evidence="3">Anti-proliferative protein domain-containing protein</fullName>
    </recommendedName>
</protein>
<dbReference type="OMA" id="WFPLMPS"/>
<sequence>MKTEVRTACSFLATILRRSTKVNDRRVEDFSTKMEELLCERYRHHWHPQNPLLGSGFRCIRINHTMDPIVAAAARAAGFSYEQLKSFPEELTLWVDPNEVCFRIGENGSICDIDENVLNDLKPRKEPANTKSKIRSAAEKRSKESMLHASRDMILVSC</sequence>
<dbReference type="SMART" id="SM00099">
    <property type="entry name" value="btg1"/>
    <property type="match status" value="1"/>
</dbReference>
<dbReference type="HOGENOM" id="CLU_079660_4_0_1"/>
<dbReference type="InterPro" id="IPR033332">
    <property type="entry name" value="BTG"/>
</dbReference>
<dbReference type="Gene3D" id="3.90.640.90">
    <property type="entry name" value="Anti-proliferative protein, N-terminal domain"/>
    <property type="match status" value="1"/>
</dbReference>
<gene>
    <name evidence="4" type="ORF">NEMVEDRAFT_v1g206164</name>
</gene>
<dbReference type="PRINTS" id="PR00310">
    <property type="entry name" value="ANTIPRLFBTG1"/>
</dbReference>
<evidence type="ECO:0000256" key="1">
    <source>
        <dbReference type="ARBA" id="ARBA00007989"/>
    </source>
</evidence>
<dbReference type="InterPro" id="IPR002087">
    <property type="entry name" value="Anti_prolifrtn"/>
</dbReference>
<dbReference type="SUPFAM" id="SSF160696">
    <property type="entry name" value="BTG domain-like"/>
    <property type="match status" value="1"/>
</dbReference>
<dbReference type="AlphaFoldDB" id="A7S3C6"/>
<feature type="region of interest" description="Disordered" evidence="2">
    <location>
        <begin position="123"/>
        <end position="142"/>
    </location>
</feature>
<feature type="domain" description="Anti-proliferative protein" evidence="3">
    <location>
        <begin position="1"/>
        <end position="107"/>
    </location>
</feature>
<dbReference type="InParanoid" id="A7S3C6"/>
<dbReference type="Pfam" id="PF07742">
    <property type="entry name" value="BTG"/>
    <property type="match status" value="1"/>
</dbReference>
<evidence type="ECO:0000313" key="4">
    <source>
        <dbReference type="EMBL" id="EDO41701.1"/>
    </source>
</evidence>
<dbReference type="EMBL" id="DS469573">
    <property type="protein sequence ID" value="EDO41701.1"/>
    <property type="molecule type" value="Genomic_DNA"/>
</dbReference>
<evidence type="ECO:0000259" key="3">
    <source>
        <dbReference type="SMART" id="SM00099"/>
    </source>
</evidence>
<proteinExistence type="inferred from homology"/>
<dbReference type="STRING" id="45351.A7S3C6"/>
<dbReference type="GO" id="GO:0005737">
    <property type="term" value="C:cytoplasm"/>
    <property type="evidence" value="ECO:0000318"/>
    <property type="project" value="GO_Central"/>
</dbReference>
<name>A7S3C6_NEMVE</name>
<dbReference type="PANTHER" id="PTHR22978:SF22">
    <property type="entry name" value="BTG FAMILY PROTEIN"/>
    <property type="match status" value="1"/>
</dbReference>
<dbReference type="Proteomes" id="UP000001593">
    <property type="component" value="Unassembled WGS sequence"/>
</dbReference>
<organism evidence="4 5">
    <name type="scientific">Nematostella vectensis</name>
    <name type="common">Starlet sea anemone</name>
    <dbReference type="NCBI Taxonomy" id="45351"/>
    <lineage>
        <taxon>Eukaryota</taxon>
        <taxon>Metazoa</taxon>
        <taxon>Cnidaria</taxon>
        <taxon>Anthozoa</taxon>
        <taxon>Hexacorallia</taxon>
        <taxon>Actiniaria</taxon>
        <taxon>Edwardsiidae</taxon>
        <taxon>Nematostella</taxon>
    </lineage>
</organism>
<accession>A7S3C6</accession>
<dbReference type="FunCoup" id="A7S3C6">
    <property type="interactions" value="97"/>
</dbReference>
<dbReference type="eggNOG" id="KOG4006">
    <property type="taxonomic scope" value="Eukaryota"/>
</dbReference>